<keyword evidence="1" id="KW-0812">Transmembrane</keyword>
<keyword evidence="1" id="KW-0472">Membrane</keyword>
<feature type="transmembrane region" description="Helical" evidence="1">
    <location>
        <begin position="70"/>
        <end position="93"/>
    </location>
</feature>
<evidence type="ECO:0000313" key="3">
    <source>
        <dbReference type="Proteomes" id="UP000807306"/>
    </source>
</evidence>
<keyword evidence="1" id="KW-1133">Transmembrane helix</keyword>
<gene>
    <name evidence="2" type="ORF">CPB83DRAFT_840742</name>
</gene>
<proteinExistence type="predicted"/>
<accession>A0A9P6JII0</accession>
<evidence type="ECO:0000256" key="1">
    <source>
        <dbReference type="SAM" id="Phobius"/>
    </source>
</evidence>
<name>A0A9P6JII0_9AGAR</name>
<evidence type="ECO:0000313" key="2">
    <source>
        <dbReference type="EMBL" id="KAF9522095.1"/>
    </source>
</evidence>
<organism evidence="2 3">
    <name type="scientific">Crepidotus variabilis</name>
    <dbReference type="NCBI Taxonomy" id="179855"/>
    <lineage>
        <taxon>Eukaryota</taxon>
        <taxon>Fungi</taxon>
        <taxon>Dikarya</taxon>
        <taxon>Basidiomycota</taxon>
        <taxon>Agaricomycotina</taxon>
        <taxon>Agaricomycetes</taxon>
        <taxon>Agaricomycetidae</taxon>
        <taxon>Agaricales</taxon>
        <taxon>Agaricineae</taxon>
        <taxon>Crepidotaceae</taxon>
        <taxon>Crepidotus</taxon>
    </lineage>
</organism>
<protein>
    <submittedName>
        <fullName evidence="2">Uncharacterized protein</fullName>
    </submittedName>
</protein>
<reference evidence="2" key="1">
    <citation type="submission" date="2020-11" db="EMBL/GenBank/DDBJ databases">
        <authorList>
            <consortium name="DOE Joint Genome Institute"/>
            <person name="Ahrendt S."/>
            <person name="Riley R."/>
            <person name="Andreopoulos W."/>
            <person name="Labutti K."/>
            <person name="Pangilinan J."/>
            <person name="Ruiz-Duenas F.J."/>
            <person name="Barrasa J.M."/>
            <person name="Sanchez-Garcia M."/>
            <person name="Camarero S."/>
            <person name="Miyauchi S."/>
            <person name="Serrano A."/>
            <person name="Linde D."/>
            <person name="Babiker R."/>
            <person name="Drula E."/>
            <person name="Ayuso-Fernandez I."/>
            <person name="Pacheco R."/>
            <person name="Padilla G."/>
            <person name="Ferreira P."/>
            <person name="Barriuso J."/>
            <person name="Kellner H."/>
            <person name="Castanera R."/>
            <person name="Alfaro M."/>
            <person name="Ramirez L."/>
            <person name="Pisabarro A.G."/>
            <person name="Kuo A."/>
            <person name="Tritt A."/>
            <person name="Lipzen A."/>
            <person name="He G."/>
            <person name="Yan M."/>
            <person name="Ng V."/>
            <person name="Cullen D."/>
            <person name="Martin F."/>
            <person name="Rosso M.-N."/>
            <person name="Henrissat B."/>
            <person name="Hibbett D."/>
            <person name="Martinez A.T."/>
            <person name="Grigoriev I.V."/>
        </authorList>
    </citation>
    <scope>NUCLEOTIDE SEQUENCE</scope>
    <source>
        <strain evidence="2">CBS 506.95</strain>
    </source>
</reference>
<feature type="transmembrane region" description="Helical" evidence="1">
    <location>
        <begin position="34"/>
        <end position="58"/>
    </location>
</feature>
<keyword evidence="3" id="KW-1185">Reference proteome</keyword>
<dbReference type="Proteomes" id="UP000807306">
    <property type="component" value="Unassembled WGS sequence"/>
</dbReference>
<comment type="caution">
    <text evidence="2">The sequence shown here is derived from an EMBL/GenBank/DDBJ whole genome shotgun (WGS) entry which is preliminary data.</text>
</comment>
<dbReference type="EMBL" id="MU157961">
    <property type="protein sequence ID" value="KAF9522095.1"/>
    <property type="molecule type" value="Genomic_DNA"/>
</dbReference>
<sequence length="210" mass="24088">MLRYSKKHVFPTIFNSQASIYVCDSDMLQAEYCYLIILLMVFWYHGFENPHFSLLFILKHSLLNHHRNMEILFLPLLLPIWIHLLALNSAAALRTIIDYTDPLIVYPNSPYEPAILPCHNRTSLYYTASAHISSAKLSLGGLKFWMLVPQGRCGKTEDLFSYTVHIGSEEIYPDESDPHLDDPEMMWFGAYKSEGVQAADFVCAAHLEAK</sequence>
<dbReference type="AlphaFoldDB" id="A0A9P6JII0"/>